<dbReference type="CDD" id="cd03443">
    <property type="entry name" value="PaaI_thioesterase"/>
    <property type="match status" value="1"/>
</dbReference>
<comment type="caution">
    <text evidence="3">The sequence shown here is derived from an EMBL/GenBank/DDBJ whole genome shotgun (WGS) entry which is preliminary data.</text>
</comment>
<accession>A0A511NDX6</accession>
<dbReference type="OrthoDB" id="32575at2"/>
<evidence type="ECO:0000313" key="3">
    <source>
        <dbReference type="EMBL" id="GEM50698.1"/>
    </source>
</evidence>
<feature type="domain" description="Thioesterase" evidence="2">
    <location>
        <begin position="47"/>
        <end position="120"/>
    </location>
</feature>
<dbReference type="GO" id="GO:0016289">
    <property type="term" value="F:acyl-CoA hydrolase activity"/>
    <property type="evidence" value="ECO:0007669"/>
    <property type="project" value="TreeGrafter"/>
</dbReference>
<dbReference type="EMBL" id="BJXC01000002">
    <property type="protein sequence ID" value="GEM50698.1"/>
    <property type="molecule type" value="Genomic_DNA"/>
</dbReference>
<keyword evidence="4" id="KW-1185">Reference proteome</keyword>
<proteinExistence type="predicted"/>
<protein>
    <submittedName>
        <fullName evidence="3">Phenylacetic acid degradation protein PaaD</fullName>
    </submittedName>
</protein>
<keyword evidence="1" id="KW-0378">Hydrolase</keyword>
<dbReference type="InterPro" id="IPR052723">
    <property type="entry name" value="Acyl-CoA_thioesterase_PaaI"/>
</dbReference>
<gene>
    <name evidence="3" type="primary">paaI</name>
    <name evidence="3" type="ORF">EB1_04880</name>
</gene>
<organism evidence="3 4">
    <name type="scientific">Empedobacter brevis NBRC 14943 = ATCC 43319</name>
    <dbReference type="NCBI Taxonomy" id="1218108"/>
    <lineage>
        <taxon>Bacteria</taxon>
        <taxon>Pseudomonadati</taxon>
        <taxon>Bacteroidota</taxon>
        <taxon>Flavobacteriia</taxon>
        <taxon>Flavobacteriales</taxon>
        <taxon>Weeksellaceae</taxon>
        <taxon>Empedobacter</taxon>
    </lineage>
</organism>
<dbReference type="InterPro" id="IPR029069">
    <property type="entry name" value="HotDog_dom_sf"/>
</dbReference>
<dbReference type="InterPro" id="IPR006683">
    <property type="entry name" value="Thioestr_dom"/>
</dbReference>
<dbReference type="NCBIfam" id="TIGR02286">
    <property type="entry name" value="PaaD"/>
    <property type="match status" value="1"/>
</dbReference>
<dbReference type="SUPFAM" id="SSF54637">
    <property type="entry name" value="Thioesterase/thiol ester dehydrase-isomerase"/>
    <property type="match status" value="1"/>
</dbReference>
<evidence type="ECO:0000259" key="2">
    <source>
        <dbReference type="Pfam" id="PF03061"/>
    </source>
</evidence>
<dbReference type="Pfam" id="PF03061">
    <property type="entry name" value="4HBT"/>
    <property type="match status" value="1"/>
</dbReference>
<dbReference type="Gene3D" id="3.10.129.10">
    <property type="entry name" value="Hotdog Thioesterase"/>
    <property type="match status" value="1"/>
</dbReference>
<dbReference type="GeneID" id="84648785"/>
<reference evidence="3 4" key="1">
    <citation type="submission" date="2019-07" db="EMBL/GenBank/DDBJ databases">
        <title>Whole genome shotgun sequence of Empedobacter brevis NBRC 14943.</title>
        <authorList>
            <person name="Hosoyama A."/>
            <person name="Uohara A."/>
            <person name="Ohji S."/>
            <person name="Ichikawa N."/>
        </authorList>
    </citation>
    <scope>NUCLEOTIDE SEQUENCE [LARGE SCALE GENOMIC DNA]</scope>
    <source>
        <strain evidence="3 4">NBRC 14943</strain>
    </source>
</reference>
<dbReference type="RefSeq" id="WP_019974021.1">
    <property type="nucleotide sequence ID" value="NZ_BJXC01000002.1"/>
</dbReference>
<dbReference type="Proteomes" id="UP000321245">
    <property type="component" value="Unassembled WGS sequence"/>
</dbReference>
<dbReference type="AlphaFoldDB" id="A0A511NDX6"/>
<name>A0A511NDX6_9FLAO</name>
<dbReference type="InterPro" id="IPR011973">
    <property type="entry name" value="PaaD"/>
</dbReference>
<dbReference type="InterPro" id="IPR003736">
    <property type="entry name" value="PAAI_dom"/>
</dbReference>
<dbReference type="PANTHER" id="PTHR42856">
    <property type="entry name" value="ACYL-COENZYME A THIOESTERASE PAAI"/>
    <property type="match status" value="1"/>
</dbReference>
<dbReference type="STRING" id="1218108.GCA_000382425_00510"/>
<dbReference type="NCBIfam" id="TIGR00369">
    <property type="entry name" value="unchar_dom_1"/>
    <property type="match status" value="1"/>
</dbReference>
<evidence type="ECO:0000256" key="1">
    <source>
        <dbReference type="ARBA" id="ARBA00022801"/>
    </source>
</evidence>
<evidence type="ECO:0000313" key="4">
    <source>
        <dbReference type="Proteomes" id="UP000321245"/>
    </source>
</evidence>
<dbReference type="PANTHER" id="PTHR42856:SF1">
    <property type="entry name" value="ACYL-COENZYME A THIOESTERASE PAAI"/>
    <property type="match status" value="1"/>
</dbReference>
<sequence>MEPQKLLNRMLDHDKFSEWLGLEVIEAKEGYAKLQARIRSEMMNGVGSVHGGVTFAMADSAFAFSCNMYNNISVALDVHISFTKAGRDGDIFTIESREISSTKRTGIYDIKVTNQNNELIALFKGTCFRTGKPLIQED</sequence>